<dbReference type="PANTHER" id="PTHR43292">
    <property type="entry name" value="ACYL-COA DEHYDROGENASE"/>
    <property type="match status" value="1"/>
</dbReference>
<comment type="cofactor">
    <cofactor evidence="1 6">
        <name>FAD</name>
        <dbReference type="ChEBI" id="CHEBI:57692"/>
    </cofactor>
</comment>
<dbReference type="InterPro" id="IPR009100">
    <property type="entry name" value="AcylCoA_DH/oxidase_NM_dom_sf"/>
</dbReference>
<evidence type="ECO:0000259" key="9">
    <source>
        <dbReference type="Pfam" id="PF02770"/>
    </source>
</evidence>
<proteinExistence type="inferred from homology"/>
<evidence type="ECO:0000313" key="11">
    <source>
        <dbReference type="EMBL" id="RKT88287.1"/>
    </source>
</evidence>
<dbReference type="InterPro" id="IPR036250">
    <property type="entry name" value="AcylCo_DH-like_C"/>
</dbReference>
<dbReference type="RefSeq" id="WP_093145816.1">
    <property type="nucleotide sequence ID" value="NZ_FOUP01000001.1"/>
</dbReference>
<evidence type="ECO:0000256" key="6">
    <source>
        <dbReference type="RuleBase" id="RU362125"/>
    </source>
</evidence>
<keyword evidence="14" id="KW-1185">Reference proteome</keyword>
<feature type="region of interest" description="Disordered" evidence="7">
    <location>
        <begin position="1"/>
        <end position="47"/>
    </location>
</feature>
<evidence type="ECO:0000256" key="4">
    <source>
        <dbReference type="ARBA" id="ARBA00022827"/>
    </source>
</evidence>
<dbReference type="SUPFAM" id="SSF56645">
    <property type="entry name" value="Acyl-CoA dehydrogenase NM domain-like"/>
    <property type="match status" value="1"/>
</dbReference>
<name>A0A1I4QV03_9PSEU</name>
<evidence type="ECO:0000313" key="12">
    <source>
        <dbReference type="EMBL" id="SFM43869.1"/>
    </source>
</evidence>
<dbReference type="EMBL" id="FOUP01000001">
    <property type="protein sequence ID" value="SFM43869.1"/>
    <property type="molecule type" value="Genomic_DNA"/>
</dbReference>
<keyword evidence="4 6" id="KW-0274">FAD</keyword>
<dbReference type="STRING" id="455193.SAMN05421805_101273"/>
<evidence type="ECO:0000256" key="7">
    <source>
        <dbReference type="SAM" id="MobiDB-lite"/>
    </source>
</evidence>
<dbReference type="Gene3D" id="1.10.540.10">
    <property type="entry name" value="Acyl-CoA dehydrogenase/oxidase, N-terminal domain"/>
    <property type="match status" value="1"/>
</dbReference>
<dbReference type="GO" id="GO:0005886">
    <property type="term" value="C:plasma membrane"/>
    <property type="evidence" value="ECO:0007669"/>
    <property type="project" value="TreeGrafter"/>
</dbReference>
<dbReference type="Proteomes" id="UP000270697">
    <property type="component" value="Unassembled WGS sequence"/>
</dbReference>
<feature type="domain" description="Acyl-CoA oxidase/dehydrogenase middle" evidence="9">
    <location>
        <begin position="159"/>
        <end position="253"/>
    </location>
</feature>
<evidence type="ECO:0000259" key="8">
    <source>
        <dbReference type="Pfam" id="PF00441"/>
    </source>
</evidence>
<dbReference type="EMBL" id="RBXX01000002">
    <property type="protein sequence ID" value="RKT88287.1"/>
    <property type="molecule type" value="Genomic_DNA"/>
</dbReference>
<keyword evidence="5 6" id="KW-0560">Oxidoreductase</keyword>
<evidence type="ECO:0000313" key="13">
    <source>
        <dbReference type="Proteomes" id="UP000199398"/>
    </source>
</evidence>
<dbReference type="Pfam" id="PF02770">
    <property type="entry name" value="Acyl-CoA_dh_M"/>
    <property type="match status" value="1"/>
</dbReference>
<dbReference type="Gene3D" id="2.40.110.10">
    <property type="entry name" value="Butyryl-CoA Dehydrogenase, subunit A, domain 2"/>
    <property type="match status" value="1"/>
</dbReference>
<dbReference type="Pfam" id="PF00441">
    <property type="entry name" value="Acyl-CoA_dh_1"/>
    <property type="match status" value="1"/>
</dbReference>
<evidence type="ECO:0000256" key="2">
    <source>
        <dbReference type="ARBA" id="ARBA00009347"/>
    </source>
</evidence>
<dbReference type="Pfam" id="PF02771">
    <property type="entry name" value="Acyl-CoA_dh_N"/>
    <property type="match status" value="1"/>
</dbReference>
<dbReference type="InterPro" id="IPR013786">
    <property type="entry name" value="AcylCoA_DH/ox_N"/>
</dbReference>
<organism evidence="12 13">
    <name type="scientific">Saccharopolyspora antimicrobica</name>
    <dbReference type="NCBI Taxonomy" id="455193"/>
    <lineage>
        <taxon>Bacteria</taxon>
        <taxon>Bacillati</taxon>
        <taxon>Actinomycetota</taxon>
        <taxon>Actinomycetes</taxon>
        <taxon>Pseudonocardiales</taxon>
        <taxon>Pseudonocardiaceae</taxon>
        <taxon>Saccharopolyspora</taxon>
    </lineage>
</organism>
<dbReference type="InterPro" id="IPR006091">
    <property type="entry name" value="Acyl-CoA_Oxase/DH_mid-dom"/>
</dbReference>
<evidence type="ECO:0000313" key="14">
    <source>
        <dbReference type="Proteomes" id="UP000270697"/>
    </source>
</evidence>
<dbReference type="Proteomes" id="UP000199398">
    <property type="component" value="Unassembled WGS sequence"/>
</dbReference>
<gene>
    <name evidence="11" type="ORF">ATL45_6719</name>
    <name evidence="12" type="ORF">SAMN05421805_101273</name>
</gene>
<reference evidence="11 14" key="2">
    <citation type="submission" date="2018-10" db="EMBL/GenBank/DDBJ databases">
        <title>Sequencing the genomes of 1000 actinobacteria strains.</title>
        <authorList>
            <person name="Klenk H.-P."/>
        </authorList>
    </citation>
    <scope>NUCLEOTIDE SEQUENCE [LARGE SCALE GENOMIC DNA]</scope>
    <source>
        <strain evidence="11 14">DSM 45119</strain>
    </source>
</reference>
<dbReference type="SUPFAM" id="SSF47203">
    <property type="entry name" value="Acyl-CoA dehydrogenase C-terminal domain-like"/>
    <property type="match status" value="1"/>
</dbReference>
<dbReference type="InterPro" id="IPR052161">
    <property type="entry name" value="Mycobact_Acyl-CoA_DH"/>
</dbReference>
<dbReference type="Gene3D" id="1.20.140.10">
    <property type="entry name" value="Butyryl-CoA Dehydrogenase, subunit A, domain 3"/>
    <property type="match status" value="1"/>
</dbReference>
<sequence length="441" mass="47617">MSAPEPRSRVPRNRTSGERDAARPREAAEREIDSERDHHRESRSGTAFRAGVRDFLARNAPEPLGELEPAEQLRAAKRFQAAAYDAGLIGITWPAEYGGQGLTAAEQQDYDEEAAHYDLPGSPFMVGMGMCGPTLLDLGSHEQKARYVPPLLRGDEIWCQLFSEPGAGSDVASLQTRAVRDGDSWVINGQKVWTSGAQFSDFGALLARTDPDVPKHRGITMFIVDMRSPGVTVRPLRDMTGRAPFNEVYFDDVRIPADAVIGEVGGGWLAAVTMLGHERVSIGGSVRRGGDPLAYDNLVELARARDRAGDPVVRDRLAGIYARERALALFNTKLRQEAEAGSPPGARGSVAKLAGAELLWQAVETAGLIAGPALTSWEDGDAAAEEMAIAINATPASSIAGGSNQVQRNIIGERILGLPKEPQVDRDVPFRELKVGTQRRP</sequence>
<dbReference type="FunFam" id="2.40.110.10:FF:000011">
    <property type="entry name" value="Acyl-CoA dehydrogenase FadE34"/>
    <property type="match status" value="1"/>
</dbReference>
<dbReference type="OrthoDB" id="3964153at2"/>
<evidence type="ECO:0000256" key="3">
    <source>
        <dbReference type="ARBA" id="ARBA00022630"/>
    </source>
</evidence>
<evidence type="ECO:0000259" key="10">
    <source>
        <dbReference type="Pfam" id="PF02771"/>
    </source>
</evidence>
<keyword evidence="3 6" id="KW-0285">Flavoprotein</keyword>
<dbReference type="PANTHER" id="PTHR43292:SF4">
    <property type="entry name" value="ACYL-COA DEHYDROGENASE FADE34"/>
    <property type="match status" value="1"/>
</dbReference>
<comment type="similarity">
    <text evidence="2 6">Belongs to the acyl-CoA dehydrogenase family.</text>
</comment>
<feature type="domain" description="Acyl-CoA dehydrogenase/oxidase N-terminal" evidence="10">
    <location>
        <begin position="46"/>
        <end position="155"/>
    </location>
</feature>
<accession>A0A1I4QV03</accession>
<reference evidence="12 13" key="1">
    <citation type="submission" date="2016-10" db="EMBL/GenBank/DDBJ databases">
        <authorList>
            <person name="de Groot N.N."/>
        </authorList>
    </citation>
    <scope>NUCLEOTIDE SEQUENCE [LARGE SCALE GENOMIC DNA]</scope>
    <source>
        <strain evidence="12 13">CPCC 201259</strain>
    </source>
</reference>
<dbReference type="InterPro" id="IPR037069">
    <property type="entry name" value="AcylCoA_DH/ox_N_sf"/>
</dbReference>
<dbReference type="AlphaFoldDB" id="A0A1I4QV03"/>
<protein>
    <submittedName>
        <fullName evidence="11 12">Acyl-CoA dehydrogenase</fullName>
    </submittedName>
</protein>
<dbReference type="InterPro" id="IPR009075">
    <property type="entry name" value="AcylCo_DH/oxidase_C"/>
</dbReference>
<dbReference type="InterPro" id="IPR046373">
    <property type="entry name" value="Acyl-CoA_Oxase/DH_mid-dom_sf"/>
</dbReference>
<feature type="compositionally biased region" description="Basic and acidic residues" evidence="7">
    <location>
        <begin position="15"/>
        <end position="43"/>
    </location>
</feature>
<dbReference type="GO" id="GO:0050660">
    <property type="term" value="F:flavin adenine dinucleotide binding"/>
    <property type="evidence" value="ECO:0007669"/>
    <property type="project" value="InterPro"/>
</dbReference>
<feature type="domain" description="Acyl-CoA dehydrogenase/oxidase C-terminal" evidence="8">
    <location>
        <begin position="265"/>
        <end position="416"/>
    </location>
</feature>
<dbReference type="GO" id="GO:0016627">
    <property type="term" value="F:oxidoreductase activity, acting on the CH-CH group of donors"/>
    <property type="evidence" value="ECO:0007669"/>
    <property type="project" value="InterPro"/>
</dbReference>
<evidence type="ECO:0000256" key="5">
    <source>
        <dbReference type="ARBA" id="ARBA00023002"/>
    </source>
</evidence>
<evidence type="ECO:0000256" key="1">
    <source>
        <dbReference type="ARBA" id="ARBA00001974"/>
    </source>
</evidence>